<evidence type="ECO:0000313" key="1">
    <source>
        <dbReference type="EnsemblPlants" id="Solyc10g085285.1.1"/>
    </source>
</evidence>
<proteinExistence type="predicted"/>
<name>A0A3Q7IMK1_SOLLC</name>
<accession>A0A3Q7IMK1</accession>
<keyword evidence="2" id="KW-1185">Reference proteome</keyword>
<dbReference type="AlphaFoldDB" id="A0A3Q7IMK1"/>
<dbReference type="Gramene" id="Solyc10g085285.1.1">
    <property type="protein sequence ID" value="Solyc10g085285.1.1"/>
    <property type="gene ID" value="Solyc10g085285.1"/>
</dbReference>
<dbReference type="InParanoid" id="A0A3Q7IMK1"/>
<organism evidence="1">
    <name type="scientific">Solanum lycopersicum</name>
    <name type="common">Tomato</name>
    <name type="synonym">Lycopersicon esculentum</name>
    <dbReference type="NCBI Taxonomy" id="4081"/>
    <lineage>
        <taxon>Eukaryota</taxon>
        <taxon>Viridiplantae</taxon>
        <taxon>Streptophyta</taxon>
        <taxon>Embryophyta</taxon>
        <taxon>Tracheophyta</taxon>
        <taxon>Spermatophyta</taxon>
        <taxon>Magnoliopsida</taxon>
        <taxon>eudicotyledons</taxon>
        <taxon>Gunneridae</taxon>
        <taxon>Pentapetalae</taxon>
        <taxon>asterids</taxon>
        <taxon>lamiids</taxon>
        <taxon>Solanales</taxon>
        <taxon>Solanaceae</taxon>
        <taxon>Solanoideae</taxon>
        <taxon>Solaneae</taxon>
        <taxon>Solanum</taxon>
        <taxon>Solanum subgen. Lycopersicon</taxon>
    </lineage>
</organism>
<reference evidence="1" key="2">
    <citation type="submission" date="2019-01" db="UniProtKB">
        <authorList>
            <consortium name="EnsemblPlants"/>
        </authorList>
    </citation>
    <scope>IDENTIFICATION</scope>
    <source>
        <strain evidence="1">cv. Heinz 1706</strain>
    </source>
</reference>
<protein>
    <submittedName>
        <fullName evidence="1">Uncharacterized protein</fullName>
    </submittedName>
</protein>
<evidence type="ECO:0000313" key="2">
    <source>
        <dbReference type="Proteomes" id="UP000004994"/>
    </source>
</evidence>
<sequence length="221" mass="24333">KSLENEGYFQAAALVLNAPGMEVDLLSCQAKGPQKYGLSSKITSRLYDTLACYVCLSTLKARDRARSNNPQERRNNIELSKSCIVFHIVATDDPISLIALQKSSIGSGTVLLMIGNDIEAEDVYLFSYTFKRVQIRSAESAQDNAGKLQLSRYIIDKEHDVVINDTSKLITFLFHHTNKKSLVNEGYYQAVALVLNAPGMGVAPYEDCRGGSSKVAVVYVN</sequence>
<dbReference type="Proteomes" id="UP000004994">
    <property type="component" value="Chromosome 10"/>
</dbReference>
<reference evidence="1" key="1">
    <citation type="journal article" date="2012" name="Nature">
        <title>The tomato genome sequence provides insights into fleshy fruit evolution.</title>
        <authorList>
            <consortium name="Tomato Genome Consortium"/>
        </authorList>
    </citation>
    <scope>NUCLEOTIDE SEQUENCE [LARGE SCALE GENOMIC DNA]</scope>
    <source>
        <strain evidence="1">cv. Heinz 1706</strain>
    </source>
</reference>
<dbReference type="EnsemblPlants" id="Solyc10g085285.1.1">
    <property type="protein sequence ID" value="Solyc10g085285.1.1"/>
    <property type="gene ID" value="Solyc10g085285.1"/>
</dbReference>